<dbReference type="InterPro" id="IPR051089">
    <property type="entry name" value="prtT"/>
</dbReference>
<accession>A0A9X0CC65</accession>
<keyword evidence="2" id="KW-0805">Transcription regulation</keyword>
<dbReference type="GO" id="GO:0005634">
    <property type="term" value="C:nucleus"/>
    <property type="evidence" value="ECO:0007669"/>
    <property type="project" value="UniProtKB-SubCell"/>
</dbReference>
<dbReference type="GO" id="GO:0000981">
    <property type="term" value="F:DNA-binding transcription factor activity, RNA polymerase II-specific"/>
    <property type="evidence" value="ECO:0007669"/>
    <property type="project" value="InterPro"/>
</dbReference>
<evidence type="ECO:0000256" key="4">
    <source>
        <dbReference type="ARBA" id="ARBA00023163"/>
    </source>
</evidence>
<dbReference type="CDD" id="cd12148">
    <property type="entry name" value="fungal_TF_MHR"/>
    <property type="match status" value="1"/>
</dbReference>
<evidence type="ECO:0000256" key="1">
    <source>
        <dbReference type="ARBA" id="ARBA00004123"/>
    </source>
</evidence>
<organism evidence="8 9">
    <name type="scientific">Penicillium fimorum</name>
    <dbReference type="NCBI Taxonomy" id="1882269"/>
    <lineage>
        <taxon>Eukaryota</taxon>
        <taxon>Fungi</taxon>
        <taxon>Dikarya</taxon>
        <taxon>Ascomycota</taxon>
        <taxon>Pezizomycotina</taxon>
        <taxon>Eurotiomycetes</taxon>
        <taxon>Eurotiomycetidae</taxon>
        <taxon>Eurotiales</taxon>
        <taxon>Aspergillaceae</taxon>
        <taxon>Penicillium</taxon>
    </lineage>
</organism>
<dbReference type="PANTHER" id="PTHR31845">
    <property type="entry name" value="FINGER DOMAIN PROTEIN, PUTATIVE-RELATED"/>
    <property type="match status" value="1"/>
</dbReference>
<reference evidence="8" key="1">
    <citation type="submission" date="2022-12" db="EMBL/GenBank/DDBJ databases">
        <authorList>
            <person name="Petersen C."/>
        </authorList>
    </citation>
    <scope>NUCLEOTIDE SEQUENCE</scope>
    <source>
        <strain evidence="8">IBT 29495</strain>
    </source>
</reference>
<dbReference type="InterPro" id="IPR036864">
    <property type="entry name" value="Zn2-C6_fun-type_DNA-bd_sf"/>
</dbReference>
<dbReference type="Pfam" id="PF00172">
    <property type="entry name" value="Zn_clus"/>
    <property type="match status" value="1"/>
</dbReference>
<feature type="domain" description="Zn(2)-C6 fungal-type" evidence="7">
    <location>
        <begin position="60"/>
        <end position="93"/>
    </location>
</feature>
<comment type="subcellular location">
    <subcellularLocation>
        <location evidence="1">Nucleus</location>
    </subcellularLocation>
</comment>
<proteinExistence type="predicted"/>
<dbReference type="CDD" id="cd00067">
    <property type="entry name" value="GAL4"/>
    <property type="match status" value="1"/>
</dbReference>
<dbReference type="PANTHER" id="PTHR31845:SF21">
    <property type="entry name" value="REGULATORY PROTEIN LEU3"/>
    <property type="match status" value="1"/>
</dbReference>
<dbReference type="PROSITE" id="PS00463">
    <property type="entry name" value="ZN2_CY6_FUNGAL_1"/>
    <property type="match status" value="1"/>
</dbReference>
<dbReference type="Proteomes" id="UP001149954">
    <property type="component" value="Unassembled WGS sequence"/>
</dbReference>
<dbReference type="OrthoDB" id="3163292at2759"/>
<evidence type="ECO:0000256" key="2">
    <source>
        <dbReference type="ARBA" id="ARBA00023015"/>
    </source>
</evidence>
<dbReference type="GO" id="GO:0008270">
    <property type="term" value="F:zinc ion binding"/>
    <property type="evidence" value="ECO:0007669"/>
    <property type="project" value="InterPro"/>
</dbReference>
<protein>
    <recommendedName>
        <fullName evidence="7">Zn(2)-C6 fungal-type domain-containing protein</fullName>
    </recommendedName>
</protein>
<evidence type="ECO:0000256" key="5">
    <source>
        <dbReference type="ARBA" id="ARBA00023242"/>
    </source>
</evidence>
<evidence type="ECO:0000256" key="3">
    <source>
        <dbReference type="ARBA" id="ARBA00023125"/>
    </source>
</evidence>
<reference evidence="8" key="2">
    <citation type="journal article" date="2023" name="IMA Fungus">
        <title>Comparative genomic study of the Penicillium genus elucidates a diverse pangenome and 15 lateral gene transfer events.</title>
        <authorList>
            <person name="Petersen C."/>
            <person name="Sorensen T."/>
            <person name="Nielsen M.R."/>
            <person name="Sondergaard T.E."/>
            <person name="Sorensen J.L."/>
            <person name="Fitzpatrick D.A."/>
            <person name="Frisvad J.C."/>
            <person name="Nielsen K.L."/>
        </authorList>
    </citation>
    <scope>NUCLEOTIDE SEQUENCE</scope>
    <source>
        <strain evidence="8">IBT 29495</strain>
    </source>
</reference>
<keyword evidence="3" id="KW-0238">DNA-binding</keyword>
<evidence type="ECO:0000313" key="9">
    <source>
        <dbReference type="Proteomes" id="UP001149954"/>
    </source>
</evidence>
<dbReference type="SMART" id="SM00066">
    <property type="entry name" value="GAL4"/>
    <property type="match status" value="1"/>
</dbReference>
<keyword evidence="6" id="KW-0175">Coiled coil</keyword>
<dbReference type="GO" id="GO:0000976">
    <property type="term" value="F:transcription cis-regulatory region binding"/>
    <property type="evidence" value="ECO:0007669"/>
    <property type="project" value="TreeGrafter"/>
</dbReference>
<dbReference type="EMBL" id="JAPWDS010000001">
    <property type="protein sequence ID" value="KAJ5521095.1"/>
    <property type="molecule type" value="Genomic_DNA"/>
</dbReference>
<dbReference type="Gene3D" id="4.10.240.10">
    <property type="entry name" value="Zn(2)-C6 fungal-type DNA-binding domain"/>
    <property type="match status" value="1"/>
</dbReference>
<name>A0A9X0CC65_9EURO</name>
<keyword evidence="5" id="KW-0539">Nucleus</keyword>
<comment type="caution">
    <text evidence="8">The sequence shown here is derived from an EMBL/GenBank/DDBJ whole genome shotgun (WGS) entry which is preliminary data.</text>
</comment>
<evidence type="ECO:0000259" key="7">
    <source>
        <dbReference type="PROSITE" id="PS50048"/>
    </source>
</evidence>
<dbReference type="PROSITE" id="PS50048">
    <property type="entry name" value="ZN2_CY6_FUNGAL_2"/>
    <property type="match status" value="1"/>
</dbReference>
<sequence>MTLPPSSLSQSQIHHHPVTGIERYNTFFALNGGVRASIVLHLKKHANVTKHRLPKKGKKACTMCRQQKARCDVWRDESVPCTRCRNRNLECTIDDSFTREHKRRRYIELEHENEQWRQQLQTSKQLNPDSVPIALCTAPTELSVPAVLKPDTQLDDSQHLNLSLTHPQYHLAPAGSTLGAMMGGNDPTMPRSLKSVTVSGAEIDDLFQLFFRHYASFLPILDVQTKPNVYYAQSPFLFWAVIGVSSRSYPRNPTLNIALAQEVTEMAFLSILSTCAPWYTIQGLLLLLTWPFPKENRPDMTFPLSGMLLHVAMQNGFHIPMSSHEFTRFKIPVSSELDMVRHSELWAHCVLAYQRSCVIKGQSPRNLVSLAQDTIQRQVLFDKIAPHLVQKLRCQEVVGKCSEAVLENGVRAMSLDQELALDILLRKYEGEVDDIALQAVVDDEGHHLLLCRMAIQSFYFYKNQTLVSSGCLPRLIVTACNLIDYVQALADRMGSLFMAPVQICFGLLLASMSLLRILKSDFASSGLDTSRAQASFFTAINLAKQMSTDRSDTAAKMVTVLNQLWNSSKAFRKSDGSYHTTLRIRSRLILSLILDAVWWWRDEYDPHTRPHARAKMQGAESVDGPSRTNILPGFDAGRTIMGLDPARDSAGGMIQHAAPLQGEFQINEDYFTNFEWLSDEIFSLPLDSSSTSNLP</sequence>
<dbReference type="AlphaFoldDB" id="A0A9X0CC65"/>
<keyword evidence="9" id="KW-1185">Reference proteome</keyword>
<evidence type="ECO:0000313" key="8">
    <source>
        <dbReference type="EMBL" id="KAJ5521095.1"/>
    </source>
</evidence>
<gene>
    <name evidence="8" type="ORF">N7463_001548</name>
</gene>
<dbReference type="InterPro" id="IPR001138">
    <property type="entry name" value="Zn2Cys6_DnaBD"/>
</dbReference>
<feature type="coiled-coil region" evidence="6">
    <location>
        <begin position="99"/>
        <end position="126"/>
    </location>
</feature>
<evidence type="ECO:0000256" key="6">
    <source>
        <dbReference type="SAM" id="Coils"/>
    </source>
</evidence>
<keyword evidence="4" id="KW-0804">Transcription</keyword>
<dbReference type="SUPFAM" id="SSF57701">
    <property type="entry name" value="Zn2/Cys6 DNA-binding domain"/>
    <property type="match status" value="1"/>
</dbReference>